<protein>
    <submittedName>
        <fullName evidence="2">Uncharacterized protein</fullName>
    </submittedName>
</protein>
<feature type="region of interest" description="Disordered" evidence="1">
    <location>
        <begin position="87"/>
        <end position="114"/>
    </location>
</feature>
<name>A0AA40F1H9_9PEZI</name>
<evidence type="ECO:0000313" key="3">
    <source>
        <dbReference type="Proteomes" id="UP001172155"/>
    </source>
</evidence>
<evidence type="ECO:0000313" key="2">
    <source>
        <dbReference type="EMBL" id="KAK0749495.1"/>
    </source>
</evidence>
<reference evidence="2" key="1">
    <citation type="submission" date="2023-06" db="EMBL/GenBank/DDBJ databases">
        <title>Genome-scale phylogeny and comparative genomics of the fungal order Sordariales.</title>
        <authorList>
            <consortium name="Lawrence Berkeley National Laboratory"/>
            <person name="Hensen N."/>
            <person name="Bonometti L."/>
            <person name="Westerberg I."/>
            <person name="Brannstrom I.O."/>
            <person name="Guillou S."/>
            <person name="Cros-Aarteil S."/>
            <person name="Calhoun S."/>
            <person name="Haridas S."/>
            <person name="Kuo A."/>
            <person name="Mondo S."/>
            <person name="Pangilinan J."/>
            <person name="Riley R."/>
            <person name="LaButti K."/>
            <person name="Andreopoulos B."/>
            <person name="Lipzen A."/>
            <person name="Chen C."/>
            <person name="Yanf M."/>
            <person name="Daum C."/>
            <person name="Ng V."/>
            <person name="Clum A."/>
            <person name="Steindorff A."/>
            <person name="Ohm R."/>
            <person name="Martin F."/>
            <person name="Silar P."/>
            <person name="Natvig D."/>
            <person name="Lalanne C."/>
            <person name="Gautier V."/>
            <person name="Ament-velasquez S.L."/>
            <person name="Kruys A."/>
            <person name="Hutchinson M.I."/>
            <person name="Powell A.J."/>
            <person name="Barry K."/>
            <person name="Miller A.N."/>
            <person name="Grigoriev I.V."/>
            <person name="Debuchy R."/>
            <person name="Gladieux P."/>
            <person name="Thoren M.H."/>
            <person name="Johannesson H."/>
        </authorList>
    </citation>
    <scope>NUCLEOTIDE SEQUENCE</scope>
    <source>
        <strain evidence="2">SMH3187-1</strain>
    </source>
</reference>
<dbReference type="EMBL" id="JAUKUD010000003">
    <property type="protein sequence ID" value="KAK0749495.1"/>
    <property type="molecule type" value="Genomic_DNA"/>
</dbReference>
<comment type="caution">
    <text evidence="2">The sequence shown here is derived from an EMBL/GenBank/DDBJ whole genome shotgun (WGS) entry which is preliminary data.</text>
</comment>
<dbReference type="Proteomes" id="UP001172155">
    <property type="component" value="Unassembled WGS sequence"/>
</dbReference>
<feature type="region of interest" description="Disordered" evidence="1">
    <location>
        <begin position="1"/>
        <end position="32"/>
    </location>
</feature>
<sequence>MLGNSVVPKPGKLRQHNPATCGDGDTDSRRRNHETNVLATWLPRCRRTVIALPSSLSDPVTHGWWCRCASFSQVLVFHIERDRSGRPLAPFGTPPPPCRHLQGRETGTRSGPTGILEFTDQAQKEREPENLTPPRQVQLCLPRPSCATRAASRFFDPVWGSTGGWVASPTKAASRDICTEGQGGLRDCGIFWGASSCRGGWSQAVVLCAPANGQ</sequence>
<evidence type="ECO:0000256" key="1">
    <source>
        <dbReference type="SAM" id="MobiDB-lite"/>
    </source>
</evidence>
<dbReference type="AlphaFoldDB" id="A0AA40F1H9"/>
<organism evidence="2 3">
    <name type="scientific">Schizothecium vesticola</name>
    <dbReference type="NCBI Taxonomy" id="314040"/>
    <lineage>
        <taxon>Eukaryota</taxon>
        <taxon>Fungi</taxon>
        <taxon>Dikarya</taxon>
        <taxon>Ascomycota</taxon>
        <taxon>Pezizomycotina</taxon>
        <taxon>Sordariomycetes</taxon>
        <taxon>Sordariomycetidae</taxon>
        <taxon>Sordariales</taxon>
        <taxon>Schizotheciaceae</taxon>
        <taxon>Schizothecium</taxon>
    </lineage>
</organism>
<accession>A0AA40F1H9</accession>
<gene>
    <name evidence="2" type="ORF">B0T18DRAFT_107334</name>
</gene>
<keyword evidence="3" id="KW-1185">Reference proteome</keyword>
<proteinExistence type="predicted"/>